<sequence length="100" mass="11089">MDLFLNGLKLEISEECKLFEYRSIDELMELAQKIENRNAALQGFPIRGEEKPPMPTFAVGKASAPASRSSSGQGANIEHDKGVEIGRGVAFREKYETSQQ</sequence>
<proteinExistence type="predicted"/>
<evidence type="ECO:0000313" key="2">
    <source>
        <dbReference type="EMBL" id="MED6195518.1"/>
    </source>
</evidence>
<organism evidence="2 3">
    <name type="scientific">Stylosanthes scabra</name>
    <dbReference type="NCBI Taxonomy" id="79078"/>
    <lineage>
        <taxon>Eukaryota</taxon>
        <taxon>Viridiplantae</taxon>
        <taxon>Streptophyta</taxon>
        <taxon>Embryophyta</taxon>
        <taxon>Tracheophyta</taxon>
        <taxon>Spermatophyta</taxon>
        <taxon>Magnoliopsida</taxon>
        <taxon>eudicotyledons</taxon>
        <taxon>Gunneridae</taxon>
        <taxon>Pentapetalae</taxon>
        <taxon>rosids</taxon>
        <taxon>fabids</taxon>
        <taxon>Fabales</taxon>
        <taxon>Fabaceae</taxon>
        <taxon>Papilionoideae</taxon>
        <taxon>50 kb inversion clade</taxon>
        <taxon>dalbergioids sensu lato</taxon>
        <taxon>Dalbergieae</taxon>
        <taxon>Pterocarpus clade</taxon>
        <taxon>Stylosanthes</taxon>
    </lineage>
</organism>
<name>A0ABU6XFW5_9FABA</name>
<feature type="region of interest" description="Disordered" evidence="1">
    <location>
        <begin position="45"/>
        <end position="79"/>
    </location>
</feature>
<gene>
    <name evidence="2" type="ORF">PIB30_038653</name>
</gene>
<dbReference type="Proteomes" id="UP001341840">
    <property type="component" value="Unassembled WGS sequence"/>
</dbReference>
<evidence type="ECO:0000313" key="3">
    <source>
        <dbReference type="Proteomes" id="UP001341840"/>
    </source>
</evidence>
<comment type="caution">
    <text evidence="2">The sequence shown here is derived from an EMBL/GenBank/DDBJ whole genome shotgun (WGS) entry which is preliminary data.</text>
</comment>
<accession>A0ABU6XFW5</accession>
<protein>
    <submittedName>
        <fullName evidence="2">Uncharacterized protein</fullName>
    </submittedName>
</protein>
<reference evidence="2 3" key="1">
    <citation type="journal article" date="2023" name="Plants (Basel)">
        <title>Bridging the Gap: Combining Genomics and Transcriptomics Approaches to Understand Stylosanthes scabra, an Orphan Legume from the Brazilian Caatinga.</title>
        <authorList>
            <person name="Ferreira-Neto J.R.C."/>
            <person name="da Silva M.D."/>
            <person name="Binneck E."/>
            <person name="de Melo N.F."/>
            <person name="da Silva R.H."/>
            <person name="de Melo A.L.T.M."/>
            <person name="Pandolfi V."/>
            <person name="Bustamante F.O."/>
            <person name="Brasileiro-Vidal A.C."/>
            <person name="Benko-Iseppon A.M."/>
        </authorList>
    </citation>
    <scope>NUCLEOTIDE SEQUENCE [LARGE SCALE GENOMIC DNA]</scope>
    <source>
        <tissue evidence="2">Leaves</tissue>
    </source>
</reference>
<evidence type="ECO:0000256" key="1">
    <source>
        <dbReference type="SAM" id="MobiDB-lite"/>
    </source>
</evidence>
<keyword evidence="3" id="KW-1185">Reference proteome</keyword>
<dbReference type="EMBL" id="JASCZI010211649">
    <property type="protein sequence ID" value="MED6195518.1"/>
    <property type="molecule type" value="Genomic_DNA"/>
</dbReference>